<dbReference type="NCBIfam" id="NF006421">
    <property type="entry name" value="PRK08673.1"/>
    <property type="match status" value="1"/>
</dbReference>
<sequence length="343" mass="37506">MIVVMNHNAVNHDIDKVLEKLESAGFQIHLSQGVERTIIGAIGDKTRLNDLSLEAMPGVEKVVPILQPYKMASRAYMDEPTVVKVGGLDIGGDTIHVMAGPCAVESREQLLQAAQIVKEAGATLLRGGAFKPRTSPYSFHGLEEQGLEMLAEARERTGLCIVTEVMDPRTVNLVAQYADILQIGTRNMQNFFLLREVARAGKPVLLKRGSSATIEEWLLAAEYILAEGNRDVILCERGIRTFENYTRNTLDLTAVPVIKYLSHLPVIVDPSHAIGKWRFVEPMSRAAIAAGADGLLVEVHPNPAEALCDGPQSLNPENFRVLMKELGGIAEIMGKQMGHLPCL</sequence>
<dbReference type="OrthoDB" id="9780456at2"/>
<proteinExistence type="predicted"/>
<dbReference type="RefSeq" id="WP_006521681.1">
    <property type="nucleotide sequence ID" value="NC_021184.1"/>
</dbReference>
<organism evidence="4 5">
    <name type="scientific">Desulfoscipio gibsoniae DSM 7213</name>
    <dbReference type="NCBI Taxonomy" id="767817"/>
    <lineage>
        <taxon>Bacteria</taxon>
        <taxon>Bacillati</taxon>
        <taxon>Bacillota</taxon>
        <taxon>Clostridia</taxon>
        <taxon>Eubacteriales</taxon>
        <taxon>Desulfallaceae</taxon>
        <taxon>Desulfoscipio</taxon>
    </lineage>
</organism>
<dbReference type="KEGG" id="dgi:Desgi_2547"/>
<evidence type="ECO:0000313" key="4">
    <source>
        <dbReference type="EMBL" id="AGL01953.1"/>
    </source>
</evidence>
<evidence type="ECO:0000259" key="3">
    <source>
        <dbReference type="Pfam" id="PF18152"/>
    </source>
</evidence>
<evidence type="ECO:0000256" key="1">
    <source>
        <dbReference type="ARBA" id="ARBA00022679"/>
    </source>
</evidence>
<dbReference type="PANTHER" id="PTHR43018:SF2">
    <property type="entry name" value="PHOSPHO-2-DEHYDRO-3-DEOXYHEPTONATE ALDOLASE"/>
    <property type="match status" value="1"/>
</dbReference>
<gene>
    <name evidence="4" type="ORF">Desgi_2547</name>
</gene>
<dbReference type="GO" id="GO:0016832">
    <property type="term" value="F:aldehyde-lyase activity"/>
    <property type="evidence" value="ECO:0007669"/>
    <property type="project" value="InterPro"/>
</dbReference>
<accession>R4KFK0</accession>
<keyword evidence="1" id="KW-0808">Transferase</keyword>
<dbReference type="NCBIfam" id="NF009239">
    <property type="entry name" value="PRK12595.1"/>
    <property type="match status" value="1"/>
</dbReference>
<reference evidence="4 5" key="1">
    <citation type="submission" date="2012-01" db="EMBL/GenBank/DDBJ databases">
        <title>Complete sequence of Desulfotomaculum gibsoniae DSM 7213.</title>
        <authorList>
            <consortium name="US DOE Joint Genome Institute"/>
            <person name="Lucas S."/>
            <person name="Han J."/>
            <person name="Lapidus A."/>
            <person name="Cheng J.-F."/>
            <person name="Goodwin L."/>
            <person name="Pitluck S."/>
            <person name="Peters L."/>
            <person name="Ovchinnikova G."/>
            <person name="Teshima H."/>
            <person name="Detter J.C."/>
            <person name="Han C."/>
            <person name="Tapia R."/>
            <person name="Land M."/>
            <person name="Hauser L."/>
            <person name="Kyrpides N."/>
            <person name="Ivanova N."/>
            <person name="Pagani I."/>
            <person name="Parshina S."/>
            <person name="Plugge C."/>
            <person name="Muyzer G."/>
            <person name="Kuever J."/>
            <person name="Ivanova A."/>
            <person name="Nazina T."/>
            <person name="Klenk H.-P."/>
            <person name="Brambilla E."/>
            <person name="Spring S."/>
            <person name="Stams A.F."/>
            <person name="Woyke T."/>
        </authorList>
    </citation>
    <scope>NUCLEOTIDE SEQUENCE [LARGE SCALE GENOMIC DNA]</scope>
    <source>
        <strain evidence="4 5">DSM 7213</strain>
    </source>
</reference>
<dbReference type="GO" id="GO:0009073">
    <property type="term" value="P:aromatic amino acid family biosynthetic process"/>
    <property type="evidence" value="ECO:0007669"/>
    <property type="project" value="InterPro"/>
</dbReference>
<dbReference type="GO" id="GO:0016740">
    <property type="term" value="F:transferase activity"/>
    <property type="evidence" value="ECO:0007669"/>
    <property type="project" value="UniProtKB-KW"/>
</dbReference>
<feature type="domain" description="DAHP synthase ferredoxin-like" evidence="3">
    <location>
        <begin position="1"/>
        <end position="67"/>
    </location>
</feature>
<protein>
    <submittedName>
        <fullName evidence="4">Phospho-2-dehydro-3-deoxyheptonate aldolase</fullName>
    </submittedName>
</protein>
<dbReference type="STRING" id="767817.Desgi_2547"/>
<dbReference type="HOGENOM" id="CLU_062599_0_0_9"/>
<dbReference type="InterPro" id="IPR013785">
    <property type="entry name" value="Aldolase_TIM"/>
</dbReference>
<dbReference type="InterPro" id="IPR006268">
    <property type="entry name" value="DAHP_syn_2"/>
</dbReference>
<dbReference type="Gene3D" id="3.20.20.70">
    <property type="entry name" value="Aldolase class I"/>
    <property type="match status" value="1"/>
</dbReference>
<dbReference type="SUPFAM" id="SSF51569">
    <property type="entry name" value="Aldolase"/>
    <property type="match status" value="1"/>
</dbReference>
<dbReference type="NCBIfam" id="TIGR01361">
    <property type="entry name" value="DAHP_synth_Bsub"/>
    <property type="match status" value="1"/>
</dbReference>
<dbReference type="AlphaFoldDB" id="R4KFK0"/>
<dbReference type="Pfam" id="PF00793">
    <property type="entry name" value="DAHP_synth_1"/>
    <property type="match status" value="1"/>
</dbReference>
<dbReference type="EMBL" id="CP003273">
    <property type="protein sequence ID" value="AGL01953.1"/>
    <property type="molecule type" value="Genomic_DNA"/>
</dbReference>
<dbReference type="eggNOG" id="COG2876">
    <property type="taxonomic scope" value="Bacteria"/>
</dbReference>
<dbReference type="InterPro" id="IPR006218">
    <property type="entry name" value="DAHP1/KDSA"/>
</dbReference>
<dbReference type="PANTHER" id="PTHR43018">
    <property type="entry name" value="PHOSPHO-2-DEHYDRO-3-DEOXYHEPTONATE ALDOLASE"/>
    <property type="match status" value="1"/>
</dbReference>
<evidence type="ECO:0000313" key="5">
    <source>
        <dbReference type="Proteomes" id="UP000013520"/>
    </source>
</evidence>
<dbReference type="InterPro" id="IPR052899">
    <property type="entry name" value="Class-I_DAHP_synthase"/>
</dbReference>
<name>R4KFK0_9FIRM</name>
<dbReference type="InterPro" id="IPR041071">
    <property type="entry name" value="DAHP_snth_FXD"/>
</dbReference>
<keyword evidence="5" id="KW-1185">Reference proteome</keyword>
<dbReference type="Gene3D" id="3.30.70.1140">
    <property type="entry name" value="Phospho-2-dehydro-3-deoxyheptonate aldolase, domain 1"/>
    <property type="match status" value="1"/>
</dbReference>
<evidence type="ECO:0000259" key="2">
    <source>
        <dbReference type="Pfam" id="PF00793"/>
    </source>
</evidence>
<feature type="domain" description="DAHP synthetase I/KDSA" evidence="2">
    <location>
        <begin position="89"/>
        <end position="326"/>
    </location>
</feature>
<dbReference type="Proteomes" id="UP000013520">
    <property type="component" value="Chromosome"/>
</dbReference>
<dbReference type="Pfam" id="PF18152">
    <property type="entry name" value="DAHP_snth_FXD"/>
    <property type="match status" value="1"/>
</dbReference>